<gene>
    <name evidence="5" type="ORF">GCM10023205_20990</name>
</gene>
<dbReference type="PANTHER" id="PTHR19211">
    <property type="entry name" value="ATP-BINDING TRANSPORT PROTEIN-RELATED"/>
    <property type="match status" value="1"/>
</dbReference>
<evidence type="ECO:0000256" key="2">
    <source>
        <dbReference type="ARBA" id="ARBA00022741"/>
    </source>
</evidence>
<dbReference type="CDD" id="cd03221">
    <property type="entry name" value="ABCF_EF-3"/>
    <property type="match status" value="2"/>
</dbReference>
<organism evidence="5 6">
    <name type="scientific">Yinghuangia aomiensis</name>
    <dbReference type="NCBI Taxonomy" id="676205"/>
    <lineage>
        <taxon>Bacteria</taxon>
        <taxon>Bacillati</taxon>
        <taxon>Actinomycetota</taxon>
        <taxon>Actinomycetes</taxon>
        <taxon>Kitasatosporales</taxon>
        <taxon>Streptomycetaceae</taxon>
        <taxon>Yinghuangia</taxon>
    </lineage>
</organism>
<evidence type="ECO:0000256" key="3">
    <source>
        <dbReference type="ARBA" id="ARBA00022840"/>
    </source>
</evidence>
<dbReference type="InterPro" id="IPR017871">
    <property type="entry name" value="ABC_transporter-like_CS"/>
</dbReference>
<dbReference type="SUPFAM" id="SSF52540">
    <property type="entry name" value="P-loop containing nucleoside triphosphate hydrolases"/>
    <property type="match status" value="2"/>
</dbReference>
<dbReference type="InterPro" id="IPR003593">
    <property type="entry name" value="AAA+_ATPase"/>
</dbReference>
<dbReference type="SMART" id="SM00382">
    <property type="entry name" value="AAA"/>
    <property type="match status" value="2"/>
</dbReference>
<protein>
    <submittedName>
        <fullName evidence="5">ABC-F family ATP-binding cassette domain-containing protein</fullName>
    </submittedName>
</protein>
<dbReference type="Pfam" id="PF00005">
    <property type="entry name" value="ABC_tran"/>
    <property type="match status" value="2"/>
</dbReference>
<keyword evidence="1" id="KW-0677">Repeat</keyword>
<dbReference type="InterPro" id="IPR003439">
    <property type="entry name" value="ABC_transporter-like_ATP-bd"/>
</dbReference>
<dbReference type="InterPro" id="IPR050611">
    <property type="entry name" value="ABCF"/>
</dbReference>
<keyword evidence="3 5" id="KW-0067">ATP-binding</keyword>
<dbReference type="EMBL" id="BAABHS010000006">
    <property type="protein sequence ID" value="GAA4958218.1"/>
    <property type="molecule type" value="Genomic_DNA"/>
</dbReference>
<sequence length="545" mass="58531">MSATIVVKDLSAGHGDRVLFSALDLVVAPGDVVGLVGVNGAGKSTLLRMLAGLSTPESGSIQLSPPTATVGHLPQEPERRAGETVRAFLGRRTGVTDAQAALDAATEGLVEERPGADDEYAVALERWLDLGGADLDERADEVAADLGLAVDLDQPMTSLSGGQAARAGLASLLLSRYDVFLLDEPTNDLDLDGLDRLEKFVTGLRAGVVLVSHDREFLTRTVTRVVELDLAQQKIRMYGGGYEAYLAEREVARRHAREEYDQYADTRASLEERGRTQRAWMDKGVKNARRKSNDNDKIGRKFRSEASEKQAAKARQTERMIERLDVVEEPRKEWELRMEIAAAPRAGAVVATLRAAAVTRGEFTFGPVDLQVDWGDRVAITGPNGSGKTTLLGALLGRIPLDSGQAALGPGVVVGEIDQARGLFLGTEALLDAFGAAVPDLQPADVRTLLAKFGLKADHVLRSADTLSPGERTRAALALLQAKGVNLLVLDEPTNHLDLPAIEQLESALASYTGTLLLVTHDRRMLDAVETNRRLHVAAGRVTGD</sequence>
<evidence type="ECO:0000259" key="4">
    <source>
        <dbReference type="PROSITE" id="PS50893"/>
    </source>
</evidence>
<proteinExistence type="predicted"/>
<feature type="domain" description="ABC transporter" evidence="4">
    <location>
        <begin position="5"/>
        <end position="264"/>
    </location>
</feature>
<dbReference type="PROSITE" id="PS00211">
    <property type="entry name" value="ABC_TRANSPORTER_1"/>
    <property type="match status" value="1"/>
</dbReference>
<name>A0ABP9GZU3_9ACTN</name>
<dbReference type="PANTHER" id="PTHR19211:SF123">
    <property type="entry name" value="ABC TRANSPORTER"/>
    <property type="match status" value="1"/>
</dbReference>
<dbReference type="InterPro" id="IPR027417">
    <property type="entry name" value="P-loop_NTPase"/>
</dbReference>
<keyword evidence="2" id="KW-0547">Nucleotide-binding</keyword>
<evidence type="ECO:0000313" key="6">
    <source>
        <dbReference type="Proteomes" id="UP001500466"/>
    </source>
</evidence>
<evidence type="ECO:0000256" key="1">
    <source>
        <dbReference type="ARBA" id="ARBA00022737"/>
    </source>
</evidence>
<comment type="caution">
    <text evidence="5">The sequence shown here is derived from an EMBL/GenBank/DDBJ whole genome shotgun (WGS) entry which is preliminary data.</text>
</comment>
<dbReference type="PROSITE" id="PS50893">
    <property type="entry name" value="ABC_TRANSPORTER_2"/>
    <property type="match status" value="2"/>
</dbReference>
<accession>A0ABP9GZU3</accession>
<dbReference type="RefSeq" id="WP_345675086.1">
    <property type="nucleotide sequence ID" value="NZ_BAABHS010000006.1"/>
</dbReference>
<dbReference type="GO" id="GO:0005524">
    <property type="term" value="F:ATP binding"/>
    <property type="evidence" value="ECO:0007669"/>
    <property type="project" value="UniProtKB-KW"/>
</dbReference>
<keyword evidence="6" id="KW-1185">Reference proteome</keyword>
<evidence type="ECO:0000313" key="5">
    <source>
        <dbReference type="EMBL" id="GAA4958218.1"/>
    </source>
</evidence>
<dbReference type="Gene3D" id="3.40.50.300">
    <property type="entry name" value="P-loop containing nucleotide triphosphate hydrolases"/>
    <property type="match status" value="2"/>
</dbReference>
<reference evidence="6" key="1">
    <citation type="journal article" date="2019" name="Int. J. Syst. Evol. Microbiol.">
        <title>The Global Catalogue of Microorganisms (GCM) 10K type strain sequencing project: providing services to taxonomists for standard genome sequencing and annotation.</title>
        <authorList>
            <consortium name="The Broad Institute Genomics Platform"/>
            <consortium name="The Broad Institute Genome Sequencing Center for Infectious Disease"/>
            <person name="Wu L."/>
            <person name="Ma J."/>
        </authorList>
    </citation>
    <scope>NUCLEOTIDE SEQUENCE [LARGE SCALE GENOMIC DNA]</scope>
    <source>
        <strain evidence="6">JCM 17986</strain>
    </source>
</reference>
<feature type="domain" description="ABC transporter" evidence="4">
    <location>
        <begin position="350"/>
        <end position="542"/>
    </location>
</feature>
<dbReference type="Proteomes" id="UP001500466">
    <property type="component" value="Unassembled WGS sequence"/>
</dbReference>